<comment type="caution">
    <text evidence="2">The sequence shown here is derived from an EMBL/GenBank/DDBJ whole genome shotgun (WGS) entry which is preliminary data.</text>
</comment>
<proteinExistence type="predicted"/>
<dbReference type="GO" id="GO:0005524">
    <property type="term" value="F:ATP binding"/>
    <property type="evidence" value="ECO:0007669"/>
    <property type="project" value="UniProtKB-KW"/>
</dbReference>
<keyword evidence="2" id="KW-0067">ATP-binding</keyword>
<evidence type="ECO:0000256" key="1">
    <source>
        <dbReference type="SAM" id="MobiDB-lite"/>
    </source>
</evidence>
<feature type="region of interest" description="Disordered" evidence="1">
    <location>
        <begin position="1"/>
        <end position="35"/>
    </location>
</feature>
<reference evidence="3" key="2">
    <citation type="submission" date="2016-02" db="EMBL/GenBank/DDBJ databases">
        <title>Genome sequencing of Aspergillus luchuensis NBRC 4314.</title>
        <authorList>
            <person name="Yamada O."/>
        </authorList>
    </citation>
    <scope>NUCLEOTIDE SEQUENCE [LARGE SCALE GENOMIC DNA]</scope>
    <source>
        <strain evidence="3">RIB 2604</strain>
    </source>
</reference>
<accession>A0A146FM96</accession>
<protein>
    <submittedName>
        <fullName evidence="2">ATP-binding cassette transporter</fullName>
    </submittedName>
</protein>
<organism evidence="2 3">
    <name type="scientific">Aspergillus kawachii</name>
    <name type="common">White koji mold</name>
    <name type="synonym">Aspergillus awamori var. kawachi</name>
    <dbReference type="NCBI Taxonomy" id="1069201"/>
    <lineage>
        <taxon>Eukaryota</taxon>
        <taxon>Fungi</taxon>
        <taxon>Dikarya</taxon>
        <taxon>Ascomycota</taxon>
        <taxon>Pezizomycotina</taxon>
        <taxon>Eurotiomycetes</taxon>
        <taxon>Eurotiomycetidae</taxon>
        <taxon>Eurotiales</taxon>
        <taxon>Aspergillaceae</taxon>
        <taxon>Aspergillus</taxon>
        <taxon>Aspergillus subgen. Circumdati</taxon>
    </lineage>
</organism>
<dbReference type="EMBL" id="BCWF01000021">
    <property type="protein sequence ID" value="GAT26509.1"/>
    <property type="molecule type" value="Genomic_DNA"/>
</dbReference>
<name>A0A146FM96_ASPKA</name>
<sequence length="35" mass="3923">MSDDDDGHGDEEQQQDEIEQRASQSPRRLTAVAAH</sequence>
<gene>
    <name evidence="2" type="ORF">RIB2604_02101870</name>
</gene>
<dbReference type="Proteomes" id="UP000075230">
    <property type="component" value="Unassembled WGS sequence"/>
</dbReference>
<evidence type="ECO:0000313" key="3">
    <source>
        <dbReference type="Proteomes" id="UP000075230"/>
    </source>
</evidence>
<keyword evidence="2" id="KW-0547">Nucleotide-binding</keyword>
<feature type="compositionally biased region" description="Acidic residues" evidence="1">
    <location>
        <begin position="1"/>
        <end position="17"/>
    </location>
</feature>
<reference evidence="2 3" key="1">
    <citation type="journal article" date="2016" name="DNA Res.">
        <title>Genome sequence of Aspergillus luchuensis NBRC 4314.</title>
        <authorList>
            <person name="Yamada O."/>
            <person name="Machida M."/>
            <person name="Hosoyama A."/>
            <person name="Goto M."/>
            <person name="Takahashi T."/>
            <person name="Futagami T."/>
            <person name="Yamagata Y."/>
            <person name="Takeuchi M."/>
            <person name="Kobayashi T."/>
            <person name="Koike H."/>
            <person name="Abe K."/>
            <person name="Asai K."/>
            <person name="Arita M."/>
            <person name="Fujita N."/>
            <person name="Fukuda K."/>
            <person name="Higa K."/>
            <person name="Horikawa H."/>
            <person name="Ishikawa T."/>
            <person name="Jinno K."/>
            <person name="Kato Y."/>
            <person name="Kirimura K."/>
            <person name="Mizutani O."/>
            <person name="Nakasone K."/>
            <person name="Sano M."/>
            <person name="Shiraishi Y."/>
            <person name="Tsukahara M."/>
            <person name="Gomi K."/>
        </authorList>
    </citation>
    <scope>NUCLEOTIDE SEQUENCE [LARGE SCALE GENOMIC DNA]</scope>
    <source>
        <strain evidence="2 3">RIB 2604</strain>
    </source>
</reference>
<evidence type="ECO:0000313" key="2">
    <source>
        <dbReference type="EMBL" id="GAT26509.1"/>
    </source>
</evidence>
<dbReference type="AlphaFoldDB" id="A0A146FM96"/>